<dbReference type="EC" id="2.3.1.269" evidence="8"/>
<keyword evidence="11" id="KW-1185">Reference proteome</keyword>
<evidence type="ECO:0000256" key="6">
    <source>
        <dbReference type="ARBA" id="ARBA00023136"/>
    </source>
</evidence>
<keyword evidence="4 8" id="KW-0812">Transmembrane</keyword>
<gene>
    <name evidence="8" type="primary">lnt</name>
    <name evidence="10" type="ORF">BRW62_04080</name>
</gene>
<feature type="transmembrane region" description="Helical" evidence="8">
    <location>
        <begin position="147"/>
        <end position="168"/>
    </location>
</feature>
<accession>A0A2D2Q0N2</accession>
<protein>
    <recommendedName>
        <fullName evidence="8">Apolipoprotein N-acyltransferase</fullName>
        <shortName evidence="8">ALP N-acyltransferase</shortName>
        <ecNumber evidence="8">2.3.1.269</ecNumber>
    </recommendedName>
</protein>
<dbReference type="Proteomes" id="UP000231057">
    <property type="component" value="Chromosome"/>
</dbReference>
<evidence type="ECO:0000256" key="5">
    <source>
        <dbReference type="ARBA" id="ARBA00022989"/>
    </source>
</evidence>
<name>A0A2D2Q0N2_PARLV</name>
<feature type="transmembrane region" description="Helical" evidence="8">
    <location>
        <begin position="6"/>
        <end position="25"/>
    </location>
</feature>
<feature type="transmembrane region" description="Helical" evidence="8">
    <location>
        <begin position="175"/>
        <end position="196"/>
    </location>
</feature>
<dbReference type="InterPro" id="IPR003010">
    <property type="entry name" value="C-N_Hydrolase"/>
</dbReference>
<dbReference type="UniPathway" id="UPA00666"/>
<dbReference type="SUPFAM" id="SSF56317">
    <property type="entry name" value="Carbon-nitrogen hydrolase"/>
    <property type="match status" value="1"/>
</dbReference>
<comment type="pathway">
    <text evidence="8">Protein modification; lipoprotein biosynthesis (N-acyl transfer).</text>
</comment>
<evidence type="ECO:0000256" key="7">
    <source>
        <dbReference type="ARBA" id="ARBA00023315"/>
    </source>
</evidence>
<sequence length="479" mass="53438">MQWALPPVGWGWLAFGAVAPLWWVCQMQRAGLPAVLAGLWWGLGFYGSSLVWVWDLHPLTWIGIDPLPSWLISRGIWLFLTLWGATLSIVWAALMARYVCGHGLWPELLAGVTLWCGLEALWSYSPLWWISVSLSQSPHGLVQLSRLAGPTTLTAVVLAVNGLIVLALRYHRRYWRYGVVFLGSALLLNVALAAAVPADHSEGLRVGIIQGNIPTREKLTPEGIRRAWQDYTRGYQDLAATGVEAVLTPEGALPILWQPEQVNRLSTAVQQAGVPLWLGTFMATTDGHYQVLLTLDQHGQVYSRYNKVNLVLLGEYIPDWLSGVVQRLSTLRSRLIPGNPDQVFRTPWGNAVVLICFESAFSHRSRAQVQTGGEFILSVANNDPYRQQLMAQHHAHDVLRAVEGDRWLVRATNTGLSAVIDPTGTTRWLSDPDRFVIHAETIYRRQSVTLYTRFGDWLLPLLAVATGTSYSSRAFRPRG</sequence>
<evidence type="ECO:0000256" key="4">
    <source>
        <dbReference type="ARBA" id="ARBA00022692"/>
    </source>
</evidence>
<dbReference type="Pfam" id="PF00795">
    <property type="entry name" value="CN_hydrolase"/>
    <property type="match status" value="1"/>
</dbReference>
<dbReference type="CDD" id="cd07571">
    <property type="entry name" value="ALP_N-acyl_transferase"/>
    <property type="match status" value="1"/>
</dbReference>
<reference evidence="10 11" key="1">
    <citation type="submission" date="2016-11" db="EMBL/GenBank/DDBJ databases">
        <title>Complete genome sequence of thermophilic cyanobacteria strain Synechococcus sp. PCC6715.</title>
        <authorList>
            <person name="Tang J."/>
            <person name="Daroch M."/>
            <person name="Liang Y."/>
            <person name="Jiang D."/>
            <person name="Shah M."/>
        </authorList>
    </citation>
    <scope>NUCLEOTIDE SEQUENCE [LARGE SCALE GENOMIC DNA]</scope>
    <source>
        <strain evidence="10 11">PCC 6715</strain>
    </source>
</reference>
<reference evidence="11" key="2">
    <citation type="journal article" date="2022" name="Front. Microbiol.">
        <title>Comparative Genomic Analysis Revealed Distinct Molecular Components and Organization of CO2-Concentrating Mechanism in Thermophilic Cyanobacteria.</title>
        <authorList>
            <person name="Tang J."/>
            <person name="Zhou H."/>
            <person name="Yao D."/>
            <person name="Riaz S."/>
            <person name="You D."/>
            <person name="Klepacz-Smolka A."/>
            <person name="Daroch M."/>
        </authorList>
    </citation>
    <scope>NUCLEOTIDE SEQUENCE [LARGE SCALE GENOMIC DNA]</scope>
    <source>
        <strain evidence="11">PCC 6715</strain>
    </source>
</reference>
<evidence type="ECO:0000313" key="11">
    <source>
        <dbReference type="Proteomes" id="UP000231057"/>
    </source>
</evidence>
<dbReference type="GO" id="GO:0042158">
    <property type="term" value="P:lipoprotein biosynthetic process"/>
    <property type="evidence" value="ECO:0007669"/>
    <property type="project" value="UniProtKB-UniRule"/>
</dbReference>
<dbReference type="Pfam" id="PF20154">
    <property type="entry name" value="LNT_N"/>
    <property type="match status" value="1"/>
</dbReference>
<dbReference type="PANTHER" id="PTHR38686">
    <property type="entry name" value="APOLIPOPROTEIN N-ACYLTRANSFERASE"/>
    <property type="match status" value="1"/>
</dbReference>
<evidence type="ECO:0000256" key="3">
    <source>
        <dbReference type="ARBA" id="ARBA00022679"/>
    </source>
</evidence>
<keyword evidence="6 8" id="KW-0472">Membrane</keyword>
<dbReference type="EMBL" id="CP018092">
    <property type="protein sequence ID" value="ATS18062.1"/>
    <property type="molecule type" value="Genomic_DNA"/>
</dbReference>
<dbReference type="AlphaFoldDB" id="A0A2D2Q0N2"/>
<dbReference type="RefSeq" id="WP_198406151.1">
    <property type="nucleotide sequence ID" value="NZ_CP018092.1"/>
</dbReference>
<comment type="similarity">
    <text evidence="8">Belongs to the CN hydrolase family. Apolipoprotein N-acyltransferase subfamily.</text>
</comment>
<keyword evidence="7 8" id="KW-0012">Acyltransferase</keyword>
<dbReference type="PANTHER" id="PTHR38686:SF1">
    <property type="entry name" value="APOLIPOPROTEIN N-ACYLTRANSFERASE"/>
    <property type="match status" value="1"/>
</dbReference>
<evidence type="ECO:0000256" key="1">
    <source>
        <dbReference type="ARBA" id="ARBA00004651"/>
    </source>
</evidence>
<dbReference type="KEGG" id="slw:BRW62_04080"/>
<dbReference type="Gene3D" id="3.60.110.10">
    <property type="entry name" value="Carbon-nitrogen hydrolase"/>
    <property type="match status" value="1"/>
</dbReference>
<feature type="transmembrane region" description="Helical" evidence="8">
    <location>
        <begin position="108"/>
        <end position="127"/>
    </location>
</feature>
<comment type="subcellular location">
    <subcellularLocation>
        <location evidence="1 8">Cell membrane</location>
        <topology evidence="1 8">Multi-pass membrane protein</topology>
    </subcellularLocation>
</comment>
<dbReference type="InterPro" id="IPR045378">
    <property type="entry name" value="LNT_N"/>
</dbReference>
<keyword evidence="2 8" id="KW-1003">Cell membrane</keyword>
<dbReference type="InterPro" id="IPR004563">
    <property type="entry name" value="Apolipo_AcylTrfase"/>
</dbReference>
<feature type="transmembrane region" description="Helical" evidence="8">
    <location>
        <begin position="32"/>
        <end position="54"/>
    </location>
</feature>
<dbReference type="GO" id="GO:0016410">
    <property type="term" value="F:N-acyltransferase activity"/>
    <property type="evidence" value="ECO:0007669"/>
    <property type="project" value="UniProtKB-UniRule"/>
</dbReference>
<evidence type="ECO:0000259" key="9">
    <source>
        <dbReference type="PROSITE" id="PS50263"/>
    </source>
</evidence>
<evidence type="ECO:0000256" key="8">
    <source>
        <dbReference type="HAMAP-Rule" id="MF_01148"/>
    </source>
</evidence>
<comment type="catalytic activity">
    <reaction evidence="8">
        <text>N-terminal S-1,2-diacyl-sn-glyceryl-L-cysteinyl-[lipoprotein] + a glycerophospholipid = N-acyl-S-1,2-diacyl-sn-glyceryl-L-cysteinyl-[lipoprotein] + a 2-acyl-sn-glycero-3-phospholipid + H(+)</text>
        <dbReference type="Rhea" id="RHEA:48228"/>
        <dbReference type="Rhea" id="RHEA-COMP:14681"/>
        <dbReference type="Rhea" id="RHEA-COMP:14684"/>
        <dbReference type="ChEBI" id="CHEBI:15378"/>
        <dbReference type="ChEBI" id="CHEBI:136912"/>
        <dbReference type="ChEBI" id="CHEBI:140656"/>
        <dbReference type="ChEBI" id="CHEBI:140657"/>
        <dbReference type="ChEBI" id="CHEBI:140660"/>
        <dbReference type="EC" id="2.3.1.269"/>
    </reaction>
</comment>
<dbReference type="GO" id="GO:0005886">
    <property type="term" value="C:plasma membrane"/>
    <property type="evidence" value="ECO:0007669"/>
    <property type="project" value="UniProtKB-SubCell"/>
</dbReference>
<evidence type="ECO:0000256" key="2">
    <source>
        <dbReference type="ARBA" id="ARBA00022475"/>
    </source>
</evidence>
<dbReference type="NCBIfam" id="TIGR00546">
    <property type="entry name" value="lnt"/>
    <property type="match status" value="1"/>
</dbReference>
<keyword evidence="3 8" id="KW-0808">Transferase</keyword>
<dbReference type="PROSITE" id="PS50263">
    <property type="entry name" value="CN_HYDROLASE"/>
    <property type="match status" value="1"/>
</dbReference>
<keyword evidence="10" id="KW-0449">Lipoprotein</keyword>
<dbReference type="HAMAP" id="MF_01148">
    <property type="entry name" value="Lnt"/>
    <property type="match status" value="1"/>
</dbReference>
<feature type="domain" description="CN hydrolase" evidence="9">
    <location>
        <begin position="209"/>
        <end position="450"/>
    </location>
</feature>
<proteinExistence type="inferred from homology"/>
<organism evidence="10 11">
    <name type="scientific">Parathermosynechococcus lividus PCC 6715</name>
    <dbReference type="NCBI Taxonomy" id="1917166"/>
    <lineage>
        <taxon>Bacteria</taxon>
        <taxon>Bacillati</taxon>
        <taxon>Cyanobacteriota</taxon>
        <taxon>Cyanophyceae</taxon>
        <taxon>Acaryochloridales</taxon>
        <taxon>Thermosynechococcaceae</taxon>
        <taxon>Parathermosynechococcus</taxon>
    </lineage>
</organism>
<feature type="transmembrane region" description="Helical" evidence="8">
    <location>
        <begin position="74"/>
        <end position="96"/>
    </location>
</feature>
<evidence type="ECO:0000313" key="10">
    <source>
        <dbReference type="EMBL" id="ATS18062.1"/>
    </source>
</evidence>
<dbReference type="InterPro" id="IPR036526">
    <property type="entry name" value="C-N_Hydrolase_sf"/>
</dbReference>
<keyword evidence="5 8" id="KW-1133">Transmembrane helix</keyword>
<comment type="function">
    <text evidence="8">Catalyzes the phospholipid dependent N-acylation of the N-terminal cysteine of apolipoprotein, the last step in lipoprotein maturation.</text>
</comment>